<comment type="caution">
    <text evidence="2">The sequence shown here is derived from an EMBL/GenBank/DDBJ whole genome shotgun (WGS) entry which is preliminary data.</text>
</comment>
<sequence length="149" mass="16630">MNRQNDPFATETPPSHPHPHRFSSFDTQLFALNHPSSSPAQAKRALEAHMAETDRRIQETSKLGTTLVQQRVNLAQRLRDVGSQEEEAHISPELRQKLIEIEREYNEVGRQSARAFLGPKSEAVGEGSNTPFALDGRASSTFQVRPVAC</sequence>
<organism evidence="2 3">
    <name type="scientific">Letharia columbiana</name>
    <dbReference type="NCBI Taxonomy" id="112416"/>
    <lineage>
        <taxon>Eukaryota</taxon>
        <taxon>Fungi</taxon>
        <taxon>Dikarya</taxon>
        <taxon>Ascomycota</taxon>
        <taxon>Pezizomycotina</taxon>
        <taxon>Lecanoromycetes</taxon>
        <taxon>OSLEUM clade</taxon>
        <taxon>Lecanoromycetidae</taxon>
        <taxon>Lecanorales</taxon>
        <taxon>Lecanorineae</taxon>
        <taxon>Parmeliaceae</taxon>
        <taxon>Letharia</taxon>
    </lineage>
</organism>
<dbReference type="RefSeq" id="XP_037168997.1">
    <property type="nucleotide sequence ID" value="XM_037304202.1"/>
</dbReference>
<protein>
    <submittedName>
        <fullName evidence="2">Uncharacterized protein</fullName>
    </submittedName>
</protein>
<evidence type="ECO:0000313" key="3">
    <source>
        <dbReference type="Proteomes" id="UP000578531"/>
    </source>
</evidence>
<dbReference type="EMBL" id="JACCJC010000005">
    <property type="protein sequence ID" value="KAF6239722.1"/>
    <property type="molecule type" value="Genomic_DNA"/>
</dbReference>
<accession>A0A8H6L8R6</accession>
<feature type="region of interest" description="Disordered" evidence="1">
    <location>
        <begin position="1"/>
        <end position="27"/>
    </location>
</feature>
<gene>
    <name evidence="2" type="ORF">HO173_002268</name>
</gene>
<reference evidence="2 3" key="1">
    <citation type="journal article" date="2020" name="Genomics">
        <title>Complete, high-quality genomes from long-read metagenomic sequencing of two wolf lichen thalli reveals enigmatic genome architecture.</title>
        <authorList>
            <person name="McKenzie S.K."/>
            <person name="Walston R.F."/>
            <person name="Allen J.L."/>
        </authorList>
    </citation>
    <scope>NUCLEOTIDE SEQUENCE [LARGE SCALE GENOMIC DNA]</scope>
    <source>
        <strain evidence="2">WasteWater2</strain>
    </source>
</reference>
<keyword evidence="3" id="KW-1185">Reference proteome</keyword>
<evidence type="ECO:0000313" key="2">
    <source>
        <dbReference type="EMBL" id="KAF6239722.1"/>
    </source>
</evidence>
<dbReference type="GeneID" id="59283942"/>
<proteinExistence type="predicted"/>
<evidence type="ECO:0000256" key="1">
    <source>
        <dbReference type="SAM" id="MobiDB-lite"/>
    </source>
</evidence>
<dbReference type="Proteomes" id="UP000578531">
    <property type="component" value="Unassembled WGS sequence"/>
</dbReference>
<dbReference type="AlphaFoldDB" id="A0A8H6L8R6"/>
<dbReference type="OrthoDB" id="2149224at2759"/>
<name>A0A8H6L8R6_9LECA</name>